<dbReference type="AlphaFoldDB" id="A0A9P4XK57"/>
<name>A0A9P4XK57_9HYPO</name>
<accession>A0A9P4XK57</accession>
<sequence>MYRLFIPLEEIEEGGGEYRAKNPKGKDSSDVIKTRGNDGPSPFAHGELLLVCSGKLKTGGNGTLLIFRFMFAGLENDSSQRLTSATIRVEFSDEQSRMTYDPQVVSVWPARQQRFDIVTEKTDIRREGNMALRTKGLPVEFGVGGQWMISTPSITEYHAKLSAARFNTRGFLGSWNSAVWLLKEHHLKKQGVPHLLQTAVIVRRIGDGKFVMKIKIETTTNLQAGTINMMETLVGTGQSELVDPVDIDPKLFMVKEIDIPELADMRSKGEIMLDDLKLENYVGLMHKENKEGIR</sequence>
<comment type="caution">
    <text evidence="1">The sequence shown here is derived from an EMBL/GenBank/DDBJ whole genome shotgun (WGS) entry which is preliminary data.</text>
</comment>
<evidence type="ECO:0000313" key="1">
    <source>
        <dbReference type="EMBL" id="KAF3074080.1"/>
    </source>
</evidence>
<dbReference type="EMBL" id="QLNT01000005">
    <property type="protein sequence ID" value="KAF3074080.1"/>
    <property type="molecule type" value="Genomic_DNA"/>
</dbReference>
<gene>
    <name evidence="1" type="ORF">CFAM422_003841</name>
</gene>
<organism evidence="1 2">
    <name type="scientific">Trichoderma lentiforme</name>
    <dbReference type="NCBI Taxonomy" id="1567552"/>
    <lineage>
        <taxon>Eukaryota</taxon>
        <taxon>Fungi</taxon>
        <taxon>Dikarya</taxon>
        <taxon>Ascomycota</taxon>
        <taxon>Pezizomycotina</taxon>
        <taxon>Sordariomycetes</taxon>
        <taxon>Hypocreomycetidae</taxon>
        <taxon>Hypocreales</taxon>
        <taxon>Hypocreaceae</taxon>
        <taxon>Trichoderma</taxon>
    </lineage>
</organism>
<reference evidence="1 2" key="1">
    <citation type="submission" date="2018-06" db="EMBL/GenBank/DDBJ databases">
        <title>Genome analysis of cellulolytic fungus Trichoderma lentiforme CFAM-422.</title>
        <authorList>
            <person name="Steindorff A.S."/>
            <person name="Formighieri E.F."/>
            <person name="Midorikawa G.E.O."/>
            <person name="Tamietti M.S."/>
            <person name="Ramos E.Z."/>
            <person name="Silva A.S."/>
            <person name="Bon E.P.S."/>
            <person name="Mendes T.D."/>
            <person name="Damaso M.C.T."/>
            <person name="Favaro L.C.L."/>
        </authorList>
    </citation>
    <scope>NUCLEOTIDE SEQUENCE [LARGE SCALE GENOMIC DNA]</scope>
    <source>
        <strain evidence="1 2">CFAM-422</strain>
    </source>
</reference>
<evidence type="ECO:0000313" key="2">
    <source>
        <dbReference type="Proteomes" id="UP000801864"/>
    </source>
</evidence>
<dbReference type="Proteomes" id="UP000801864">
    <property type="component" value="Unassembled WGS sequence"/>
</dbReference>
<keyword evidence="2" id="KW-1185">Reference proteome</keyword>
<protein>
    <submittedName>
        <fullName evidence="1">Uncharacterized protein</fullName>
    </submittedName>
</protein>
<proteinExistence type="predicted"/>